<feature type="transmembrane region" description="Helical" evidence="1">
    <location>
        <begin position="136"/>
        <end position="154"/>
    </location>
</feature>
<evidence type="ECO:0000259" key="2">
    <source>
        <dbReference type="Pfam" id="PF07238"/>
    </source>
</evidence>
<evidence type="ECO:0000313" key="3">
    <source>
        <dbReference type="EMBL" id="MDV3455749.1"/>
    </source>
</evidence>
<keyword evidence="1" id="KW-0472">Membrane</keyword>
<accession>A0ABU3Y2Z9</accession>
<sequence>MLQAIRQGFRNRDPRTRVVLPARMRSGARWADACIHNVSSRGMMVASNDAPAPGSYIELRRGPNIVVGRVVWRRDRFFGLRAQDRIDLDLLRRASTADAANDGSAVERRADRRLGEDARRARTLERSRAIAKASQFVTLALLCVGAALFAGHAVHEALRAPVSRIAAVMPD</sequence>
<proteinExistence type="predicted"/>
<evidence type="ECO:0000256" key="1">
    <source>
        <dbReference type="SAM" id="Phobius"/>
    </source>
</evidence>
<protein>
    <submittedName>
        <fullName evidence="3">PilZ domain-containing protein</fullName>
    </submittedName>
</protein>
<dbReference type="Proteomes" id="UP001273531">
    <property type="component" value="Unassembled WGS sequence"/>
</dbReference>
<dbReference type="InterPro" id="IPR009875">
    <property type="entry name" value="PilZ_domain"/>
</dbReference>
<name>A0ABU3Y2Z9_9SPHN</name>
<dbReference type="SUPFAM" id="SSF141371">
    <property type="entry name" value="PilZ domain-like"/>
    <property type="match status" value="1"/>
</dbReference>
<dbReference type="RefSeq" id="WP_317224960.1">
    <property type="nucleotide sequence ID" value="NZ_JAWJEJ010000001.1"/>
</dbReference>
<feature type="domain" description="PilZ" evidence="2">
    <location>
        <begin position="10"/>
        <end position="89"/>
    </location>
</feature>
<keyword evidence="1" id="KW-1133">Transmembrane helix</keyword>
<keyword evidence="1" id="KW-0812">Transmembrane</keyword>
<dbReference type="EMBL" id="JAWJEJ010000001">
    <property type="protein sequence ID" value="MDV3455749.1"/>
    <property type="molecule type" value="Genomic_DNA"/>
</dbReference>
<dbReference type="Pfam" id="PF07238">
    <property type="entry name" value="PilZ"/>
    <property type="match status" value="1"/>
</dbReference>
<organism evidence="3 4">
    <name type="scientific">Sphingomonas agrestis</name>
    <dbReference type="NCBI Taxonomy" id="3080540"/>
    <lineage>
        <taxon>Bacteria</taxon>
        <taxon>Pseudomonadati</taxon>
        <taxon>Pseudomonadota</taxon>
        <taxon>Alphaproteobacteria</taxon>
        <taxon>Sphingomonadales</taxon>
        <taxon>Sphingomonadaceae</taxon>
        <taxon>Sphingomonas</taxon>
    </lineage>
</organism>
<comment type="caution">
    <text evidence="3">The sequence shown here is derived from an EMBL/GenBank/DDBJ whole genome shotgun (WGS) entry which is preliminary data.</text>
</comment>
<keyword evidence="4" id="KW-1185">Reference proteome</keyword>
<evidence type="ECO:0000313" key="4">
    <source>
        <dbReference type="Proteomes" id="UP001273531"/>
    </source>
</evidence>
<reference evidence="3 4" key="1">
    <citation type="submission" date="2023-10" db="EMBL/GenBank/DDBJ databases">
        <title>Sphingomonas sp. HF-S4 16S ribosomal RNA gene Genome sequencing and assembly.</title>
        <authorList>
            <person name="Lee H."/>
        </authorList>
    </citation>
    <scope>NUCLEOTIDE SEQUENCE [LARGE SCALE GENOMIC DNA]</scope>
    <source>
        <strain evidence="3 4">HF-S4</strain>
    </source>
</reference>
<gene>
    <name evidence="3" type="ORF">RZN05_02040</name>
</gene>